<proteinExistence type="predicted"/>
<protein>
    <recommendedName>
        <fullName evidence="2">DUF7514 domain-containing protein</fullName>
    </recommendedName>
</protein>
<organism evidence="4 5">
    <name type="scientific">Magnaporthiopsis poae (strain ATCC 64411 / 73-15)</name>
    <name type="common">Kentucky bluegrass fungus</name>
    <name type="synonym">Magnaporthe poae</name>
    <dbReference type="NCBI Taxonomy" id="644358"/>
    <lineage>
        <taxon>Eukaryota</taxon>
        <taxon>Fungi</taxon>
        <taxon>Dikarya</taxon>
        <taxon>Ascomycota</taxon>
        <taxon>Pezizomycotina</taxon>
        <taxon>Sordariomycetes</taxon>
        <taxon>Sordariomycetidae</taxon>
        <taxon>Magnaporthales</taxon>
        <taxon>Magnaporthaceae</taxon>
        <taxon>Magnaporthiopsis</taxon>
    </lineage>
</organism>
<accession>A0A0C4ECU8</accession>
<evidence type="ECO:0000256" key="1">
    <source>
        <dbReference type="SAM" id="MobiDB-lite"/>
    </source>
</evidence>
<name>A0A0C4ECU8_MAGP6</name>
<dbReference type="InterPro" id="IPR055936">
    <property type="entry name" value="DUF7514"/>
</dbReference>
<dbReference type="VEuPathDB" id="FungiDB:MAPG_10534"/>
<feature type="region of interest" description="Disordered" evidence="1">
    <location>
        <begin position="35"/>
        <end position="58"/>
    </location>
</feature>
<evidence type="ECO:0000313" key="3">
    <source>
        <dbReference type="EMBL" id="KLU90682.1"/>
    </source>
</evidence>
<feature type="domain" description="DUF7514" evidence="2">
    <location>
        <begin position="94"/>
        <end position="235"/>
    </location>
</feature>
<reference evidence="4" key="4">
    <citation type="journal article" date="2015" name="G3 (Bethesda)">
        <title>Genome sequences of three phytopathogenic species of the Magnaporthaceae family of fungi.</title>
        <authorList>
            <person name="Okagaki L.H."/>
            <person name="Nunes C.C."/>
            <person name="Sailsbery J."/>
            <person name="Clay B."/>
            <person name="Brown D."/>
            <person name="John T."/>
            <person name="Oh Y."/>
            <person name="Young N."/>
            <person name="Fitzgerald M."/>
            <person name="Haas B.J."/>
            <person name="Zeng Q."/>
            <person name="Young S."/>
            <person name="Adiconis X."/>
            <person name="Fan L."/>
            <person name="Levin J.Z."/>
            <person name="Mitchell T.K."/>
            <person name="Okubara P.A."/>
            <person name="Farman M.L."/>
            <person name="Kohn L.M."/>
            <person name="Birren B."/>
            <person name="Ma L.-J."/>
            <person name="Dean R.A."/>
        </authorList>
    </citation>
    <scope>NUCLEOTIDE SEQUENCE</scope>
    <source>
        <strain evidence="4">ATCC 64411 / 73-15</strain>
    </source>
</reference>
<evidence type="ECO:0000313" key="4">
    <source>
        <dbReference type="EnsemblFungi" id="MAPG_10534T0"/>
    </source>
</evidence>
<gene>
    <name evidence="3" type="ORF">MAPG_10534</name>
</gene>
<reference evidence="3" key="2">
    <citation type="submission" date="2010-05" db="EMBL/GenBank/DDBJ databases">
        <title>The Genome Sequence of Magnaporthe poae strain ATCC 64411.</title>
        <authorList>
            <consortium name="The Broad Institute Genome Sequencing Platform"/>
            <consortium name="Broad Institute Genome Sequencing Center for Infectious Disease"/>
            <person name="Ma L.-J."/>
            <person name="Dead R."/>
            <person name="Young S."/>
            <person name="Zeng Q."/>
            <person name="Koehrsen M."/>
            <person name="Alvarado L."/>
            <person name="Berlin A."/>
            <person name="Chapman S.B."/>
            <person name="Chen Z."/>
            <person name="Freedman E."/>
            <person name="Gellesch M."/>
            <person name="Goldberg J."/>
            <person name="Griggs A."/>
            <person name="Gujja S."/>
            <person name="Heilman E.R."/>
            <person name="Heiman D."/>
            <person name="Hepburn T."/>
            <person name="Howarth C."/>
            <person name="Jen D."/>
            <person name="Larson L."/>
            <person name="Mehta T."/>
            <person name="Neiman D."/>
            <person name="Pearson M."/>
            <person name="Roberts A."/>
            <person name="Saif S."/>
            <person name="Shea T."/>
            <person name="Shenoy N."/>
            <person name="Sisk P."/>
            <person name="Stolte C."/>
            <person name="Sykes S."/>
            <person name="Walk T."/>
            <person name="White J."/>
            <person name="Yandava C."/>
            <person name="Haas B."/>
            <person name="Nusbaum C."/>
            <person name="Birren B."/>
        </authorList>
    </citation>
    <scope>NUCLEOTIDE SEQUENCE</scope>
    <source>
        <strain evidence="3">ATCC 64411</strain>
    </source>
</reference>
<evidence type="ECO:0000259" key="2">
    <source>
        <dbReference type="Pfam" id="PF24355"/>
    </source>
</evidence>
<dbReference type="Proteomes" id="UP000011715">
    <property type="component" value="Unassembled WGS sequence"/>
</dbReference>
<dbReference type="EMBL" id="ADBL01002354">
    <property type="status" value="NOT_ANNOTATED_CDS"/>
    <property type="molecule type" value="Genomic_DNA"/>
</dbReference>
<sequence>MVFKNLLEIGRRVRDSVAEGVQQYQQQQMELARQQSLQGGPQILGPSHNQPLPYHHLPSPHQIFPPNVDPVLTPSLCFGPAAGPASWGLLILPDKTTPSAHFVRLLDAIFALALHADNSCTADILTPARLAAVYDELGYAHDDNLPFLLFRHAHQCGDGSPHARVNVGMEMAWRIFGLEYTAATMTTAPGLTRQGFRAMMVRDGLICPVGQAKAHSTLLARHRDRLSAQGAAAFPAGPIGTESLMPPGVPATGDAETQKVYKERQAVWAREYRCRFGGGQGQQGIGMGAADMATAMQMEAFRHNMTMDAMTPGYKVPDGWGGYNYHYTGGLNWYLPTWVVSIFLRTLEYYGGSCS</sequence>
<dbReference type="EnsemblFungi" id="MAPG_10534T0">
    <property type="protein sequence ID" value="MAPG_10534T0"/>
    <property type="gene ID" value="MAPG_10534"/>
</dbReference>
<keyword evidence="5" id="KW-1185">Reference proteome</keyword>
<reference evidence="5" key="1">
    <citation type="submission" date="2010-05" db="EMBL/GenBank/DDBJ databases">
        <title>The genome sequence of Magnaporthe poae strain ATCC 64411.</title>
        <authorList>
            <person name="Ma L.-J."/>
            <person name="Dead R."/>
            <person name="Young S."/>
            <person name="Zeng Q."/>
            <person name="Koehrsen M."/>
            <person name="Alvarado L."/>
            <person name="Berlin A."/>
            <person name="Chapman S.B."/>
            <person name="Chen Z."/>
            <person name="Freedman E."/>
            <person name="Gellesch M."/>
            <person name="Goldberg J."/>
            <person name="Griggs A."/>
            <person name="Gujja S."/>
            <person name="Heilman E.R."/>
            <person name="Heiman D."/>
            <person name="Hepburn T."/>
            <person name="Howarth C."/>
            <person name="Jen D."/>
            <person name="Larson L."/>
            <person name="Mehta T."/>
            <person name="Neiman D."/>
            <person name="Pearson M."/>
            <person name="Roberts A."/>
            <person name="Saif S."/>
            <person name="Shea T."/>
            <person name="Shenoy N."/>
            <person name="Sisk P."/>
            <person name="Stolte C."/>
            <person name="Sykes S."/>
            <person name="Walk T."/>
            <person name="White J."/>
            <person name="Yandava C."/>
            <person name="Haas B."/>
            <person name="Nusbaum C."/>
            <person name="Birren B."/>
        </authorList>
    </citation>
    <scope>NUCLEOTIDE SEQUENCE [LARGE SCALE GENOMIC DNA]</scope>
    <source>
        <strain evidence="5">ATCC 64411 / 73-15</strain>
    </source>
</reference>
<reference evidence="4" key="5">
    <citation type="submission" date="2015-06" db="UniProtKB">
        <authorList>
            <consortium name="EnsemblFungi"/>
        </authorList>
    </citation>
    <scope>IDENTIFICATION</scope>
    <source>
        <strain evidence="4">ATCC 64411</strain>
    </source>
</reference>
<evidence type="ECO:0000313" key="5">
    <source>
        <dbReference type="Proteomes" id="UP000011715"/>
    </source>
</evidence>
<dbReference type="Pfam" id="PF24355">
    <property type="entry name" value="DUF7514"/>
    <property type="match status" value="1"/>
</dbReference>
<dbReference type="AlphaFoldDB" id="A0A0C4ECU8"/>
<dbReference type="EMBL" id="GL876975">
    <property type="protein sequence ID" value="KLU90682.1"/>
    <property type="molecule type" value="Genomic_DNA"/>
</dbReference>
<reference evidence="3" key="3">
    <citation type="submission" date="2011-03" db="EMBL/GenBank/DDBJ databases">
        <title>Annotation of Magnaporthe poae ATCC 64411.</title>
        <authorList>
            <person name="Ma L.-J."/>
            <person name="Dead R."/>
            <person name="Young S.K."/>
            <person name="Zeng Q."/>
            <person name="Gargeya S."/>
            <person name="Fitzgerald M."/>
            <person name="Haas B."/>
            <person name="Abouelleil A."/>
            <person name="Alvarado L."/>
            <person name="Arachchi H.M."/>
            <person name="Berlin A."/>
            <person name="Brown A."/>
            <person name="Chapman S.B."/>
            <person name="Chen Z."/>
            <person name="Dunbar C."/>
            <person name="Freedman E."/>
            <person name="Gearin G."/>
            <person name="Gellesch M."/>
            <person name="Goldberg J."/>
            <person name="Griggs A."/>
            <person name="Gujja S."/>
            <person name="Heiman D."/>
            <person name="Howarth C."/>
            <person name="Larson L."/>
            <person name="Lui A."/>
            <person name="MacDonald P.J.P."/>
            <person name="Mehta T."/>
            <person name="Montmayeur A."/>
            <person name="Murphy C."/>
            <person name="Neiman D."/>
            <person name="Pearson M."/>
            <person name="Priest M."/>
            <person name="Roberts A."/>
            <person name="Saif S."/>
            <person name="Shea T."/>
            <person name="Shenoy N."/>
            <person name="Sisk P."/>
            <person name="Stolte C."/>
            <person name="Sykes S."/>
            <person name="Yandava C."/>
            <person name="Wortman J."/>
            <person name="Nusbaum C."/>
            <person name="Birren B."/>
        </authorList>
    </citation>
    <scope>NUCLEOTIDE SEQUENCE</scope>
    <source>
        <strain evidence="3">ATCC 64411</strain>
    </source>
</reference>
<dbReference type="OrthoDB" id="5075811at2759"/>